<dbReference type="SUPFAM" id="SSF46689">
    <property type="entry name" value="Homeodomain-like"/>
    <property type="match status" value="1"/>
</dbReference>
<keyword evidence="7" id="KW-1185">Reference proteome</keyword>
<dbReference type="InterPro" id="IPR018062">
    <property type="entry name" value="HTH_AraC-typ_CS"/>
</dbReference>
<feature type="region of interest" description="Disordered" evidence="4">
    <location>
        <begin position="67"/>
        <end position="88"/>
    </location>
</feature>
<dbReference type="PROSITE" id="PS01124">
    <property type="entry name" value="HTH_ARAC_FAMILY_2"/>
    <property type="match status" value="1"/>
</dbReference>
<dbReference type="InterPro" id="IPR018060">
    <property type="entry name" value="HTH_AraC"/>
</dbReference>
<dbReference type="GO" id="GO:0003700">
    <property type="term" value="F:DNA-binding transcription factor activity"/>
    <property type="evidence" value="ECO:0007669"/>
    <property type="project" value="InterPro"/>
</dbReference>
<dbReference type="EMBL" id="SRID01000068">
    <property type="protein sequence ID" value="TGB13238.1"/>
    <property type="molecule type" value="Genomic_DNA"/>
</dbReference>
<dbReference type="Proteomes" id="UP000297948">
    <property type="component" value="Unassembled WGS sequence"/>
</dbReference>
<feature type="domain" description="HTH araC/xylS-type" evidence="5">
    <location>
        <begin position="1"/>
        <end position="62"/>
    </location>
</feature>
<accession>A0A4Z0HDK4</accession>
<organism evidence="6 7">
    <name type="scientific">Streptomyces palmae</name>
    <dbReference type="NCBI Taxonomy" id="1701085"/>
    <lineage>
        <taxon>Bacteria</taxon>
        <taxon>Bacillati</taxon>
        <taxon>Actinomycetota</taxon>
        <taxon>Actinomycetes</taxon>
        <taxon>Kitasatosporales</taxon>
        <taxon>Streptomycetaceae</taxon>
        <taxon>Streptomyces</taxon>
    </lineage>
</organism>
<proteinExistence type="predicted"/>
<evidence type="ECO:0000313" key="6">
    <source>
        <dbReference type="EMBL" id="TGB13238.1"/>
    </source>
</evidence>
<sequence>MAPLASIRRRRLERCRADLASPDLRRQSIRSIAARWGFTGATAFSRAFRAAYDITPNDYRAGALESADAHKAGKAVSPRPAAGPSPKE</sequence>
<keyword evidence="3" id="KW-0804">Transcription</keyword>
<dbReference type="PANTHER" id="PTHR43280">
    <property type="entry name" value="ARAC-FAMILY TRANSCRIPTIONAL REGULATOR"/>
    <property type="match status" value="1"/>
</dbReference>
<keyword evidence="1" id="KW-0805">Transcription regulation</keyword>
<dbReference type="SMART" id="SM00342">
    <property type="entry name" value="HTH_ARAC"/>
    <property type="match status" value="1"/>
</dbReference>
<dbReference type="InterPro" id="IPR020449">
    <property type="entry name" value="Tscrpt_reg_AraC-type_HTH"/>
</dbReference>
<reference evidence="6 7" key="1">
    <citation type="submission" date="2019-03" db="EMBL/GenBank/DDBJ databases">
        <authorList>
            <person name="Gonzalez-Pimentel J.L."/>
        </authorList>
    </citation>
    <scope>NUCLEOTIDE SEQUENCE [LARGE SCALE GENOMIC DNA]</scope>
    <source>
        <strain evidence="6 7">JCM 31289</strain>
    </source>
</reference>
<comment type="caution">
    <text evidence="6">The sequence shown here is derived from an EMBL/GenBank/DDBJ whole genome shotgun (WGS) entry which is preliminary data.</text>
</comment>
<keyword evidence="2" id="KW-0238">DNA-binding</keyword>
<dbReference type="InterPro" id="IPR009057">
    <property type="entry name" value="Homeodomain-like_sf"/>
</dbReference>
<evidence type="ECO:0000259" key="5">
    <source>
        <dbReference type="PROSITE" id="PS01124"/>
    </source>
</evidence>
<evidence type="ECO:0000256" key="4">
    <source>
        <dbReference type="SAM" id="MobiDB-lite"/>
    </source>
</evidence>
<name>A0A4Z0HDK4_9ACTN</name>
<evidence type="ECO:0000256" key="3">
    <source>
        <dbReference type="ARBA" id="ARBA00023163"/>
    </source>
</evidence>
<gene>
    <name evidence="6" type="ORF">E4099_10415</name>
</gene>
<dbReference type="Pfam" id="PF12833">
    <property type="entry name" value="HTH_18"/>
    <property type="match status" value="1"/>
</dbReference>
<dbReference type="AlphaFoldDB" id="A0A4Z0HDK4"/>
<dbReference type="GO" id="GO:0043565">
    <property type="term" value="F:sequence-specific DNA binding"/>
    <property type="evidence" value="ECO:0007669"/>
    <property type="project" value="InterPro"/>
</dbReference>
<protein>
    <submittedName>
        <fullName evidence="6">Helix-turn-helix domain-containing protein</fullName>
    </submittedName>
</protein>
<evidence type="ECO:0000256" key="2">
    <source>
        <dbReference type="ARBA" id="ARBA00023125"/>
    </source>
</evidence>
<evidence type="ECO:0000256" key="1">
    <source>
        <dbReference type="ARBA" id="ARBA00023015"/>
    </source>
</evidence>
<evidence type="ECO:0000313" key="7">
    <source>
        <dbReference type="Proteomes" id="UP000297948"/>
    </source>
</evidence>
<dbReference type="PANTHER" id="PTHR43280:SF31">
    <property type="entry name" value="TRANSCRIPTIONAL REGULATORY PROTEIN"/>
    <property type="match status" value="1"/>
</dbReference>
<dbReference type="OrthoDB" id="9799345at2"/>
<dbReference type="PRINTS" id="PR00032">
    <property type="entry name" value="HTHARAC"/>
</dbReference>
<dbReference type="PROSITE" id="PS00041">
    <property type="entry name" value="HTH_ARAC_FAMILY_1"/>
    <property type="match status" value="1"/>
</dbReference>
<dbReference type="Gene3D" id="1.10.10.60">
    <property type="entry name" value="Homeodomain-like"/>
    <property type="match status" value="1"/>
</dbReference>